<proteinExistence type="predicted"/>
<sequence>MSFTQLDPPVPVHVLERGSGQAFAVIDYGPEFDLLWVTGMDEGGEIWCVPNPQVRLQANWSMGRRKGATPSPKIAAVPR</sequence>
<gene>
    <name evidence="2" type="ORF">HMF7854_10470</name>
</gene>
<evidence type="ECO:0000313" key="2">
    <source>
        <dbReference type="EMBL" id="RST31214.1"/>
    </source>
</evidence>
<name>A0A429VB99_9SPHN</name>
<dbReference type="EMBL" id="RWJF01000001">
    <property type="protein sequence ID" value="RST31214.1"/>
    <property type="molecule type" value="Genomic_DNA"/>
</dbReference>
<keyword evidence="3" id="KW-1185">Reference proteome</keyword>
<dbReference type="AlphaFoldDB" id="A0A429VB99"/>
<organism evidence="2 3">
    <name type="scientific">Sphingomonas ginkgonis</name>
    <dbReference type="NCBI Taxonomy" id="2315330"/>
    <lineage>
        <taxon>Bacteria</taxon>
        <taxon>Pseudomonadati</taxon>
        <taxon>Pseudomonadota</taxon>
        <taxon>Alphaproteobacteria</taxon>
        <taxon>Sphingomonadales</taxon>
        <taxon>Sphingomonadaceae</taxon>
        <taxon>Sphingomonas</taxon>
    </lineage>
</organism>
<dbReference type="RefSeq" id="WP_126719042.1">
    <property type="nucleotide sequence ID" value="NZ_RWJF01000001.1"/>
</dbReference>
<protein>
    <submittedName>
        <fullName evidence="2">Uncharacterized protein</fullName>
    </submittedName>
</protein>
<accession>A0A429VB99</accession>
<reference evidence="2 3" key="1">
    <citation type="submission" date="2018-12" db="EMBL/GenBank/DDBJ databases">
        <title>Sphingomonas sp. HMF7854 Genome sequencing and assembly.</title>
        <authorList>
            <person name="Cha I."/>
            <person name="Kang H."/>
            <person name="Kim H."/>
            <person name="Kang J."/>
            <person name="Joh K."/>
        </authorList>
    </citation>
    <scope>NUCLEOTIDE SEQUENCE [LARGE SCALE GENOMIC DNA]</scope>
    <source>
        <strain evidence="2 3">HMF7854</strain>
    </source>
</reference>
<comment type="caution">
    <text evidence="2">The sequence shown here is derived from an EMBL/GenBank/DDBJ whole genome shotgun (WGS) entry which is preliminary data.</text>
</comment>
<dbReference type="Proteomes" id="UP000274661">
    <property type="component" value="Unassembled WGS sequence"/>
</dbReference>
<evidence type="ECO:0000313" key="3">
    <source>
        <dbReference type="Proteomes" id="UP000274661"/>
    </source>
</evidence>
<evidence type="ECO:0000256" key="1">
    <source>
        <dbReference type="SAM" id="MobiDB-lite"/>
    </source>
</evidence>
<feature type="region of interest" description="Disordered" evidence="1">
    <location>
        <begin position="60"/>
        <end position="79"/>
    </location>
</feature>
<dbReference type="OrthoDB" id="7206138at2"/>